<name>A0AAU9AKN3_LYSEN</name>
<evidence type="ECO:0000313" key="2">
    <source>
        <dbReference type="EMBL" id="BAV97939.1"/>
    </source>
</evidence>
<dbReference type="AlphaFoldDB" id="A0AAU9AKN3"/>
<protein>
    <submittedName>
        <fullName evidence="2">Uncharacterized protein</fullName>
    </submittedName>
</protein>
<evidence type="ECO:0000313" key="3">
    <source>
        <dbReference type="Proteomes" id="UP000218824"/>
    </source>
</evidence>
<gene>
    <name evidence="2" type="ORF">LEN_2452</name>
</gene>
<dbReference type="EMBL" id="AP014940">
    <property type="protein sequence ID" value="BAV97939.1"/>
    <property type="molecule type" value="Genomic_DNA"/>
</dbReference>
<reference evidence="2 3" key="1">
    <citation type="journal article" date="2017" name="DNA Res.">
        <title>Complete genome sequence and expression profile of the commercial lytic enzyme producer Lysobacter enzymogenes M497-1.</title>
        <authorList>
            <person name="Takami H."/>
            <person name="Toyoda A."/>
            <person name="Uchiyama I."/>
            <person name="Itoh T."/>
            <person name="Takaki Y."/>
            <person name="Arai W."/>
            <person name="Nishi S."/>
            <person name="Kawai M."/>
            <person name="Shinya K."/>
            <person name="Ikeda H."/>
        </authorList>
    </citation>
    <scope>NUCLEOTIDE SEQUENCE [LARGE SCALE GENOMIC DNA]</scope>
    <source>
        <strain evidence="2 3">M497-1</strain>
    </source>
</reference>
<accession>A0AAU9AKN3</accession>
<dbReference type="KEGG" id="lem:LEN_2452"/>
<evidence type="ECO:0000256" key="1">
    <source>
        <dbReference type="SAM" id="MobiDB-lite"/>
    </source>
</evidence>
<feature type="region of interest" description="Disordered" evidence="1">
    <location>
        <begin position="103"/>
        <end position="126"/>
    </location>
</feature>
<proteinExistence type="predicted"/>
<feature type="compositionally biased region" description="Basic residues" evidence="1">
    <location>
        <begin position="117"/>
        <end position="126"/>
    </location>
</feature>
<sequence length="126" mass="13232">MRDGDADRIAQLPRSLPDSASKCLSDQDQIISSVPVVDAHAEASVIYSGVSIAPEALKTVLEPFIQAARGAMAMGASVVFAPLTRTFNAAGVMVIPLLRNRSSRKRAATNGAGRGRSAIHPRGRHG</sequence>
<organism evidence="2 3">
    <name type="scientific">Lysobacter enzymogenes</name>
    <dbReference type="NCBI Taxonomy" id="69"/>
    <lineage>
        <taxon>Bacteria</taxon>
        <taxon>Pseudomonadati</taxon>
        <taxon>Pseudomonadota</taxon>
        <taxon>Gammaproteobacteria</taxon>
        <taxon>Lysobacterales</taxon>
        <taxon>Lysobacteraceae</taxon>
        <taxon>Lysobacter</taxon>
    </lineage>
</organism>
<dbReference type="Proteomes" id="UP000218824">
    <property type="component" value="Chromosome"/>
</dbReference>